<accession>A0A137ZHT6</accession>
<dbReference type="Proteomes" id="UP000070409">
    <property type="component" value="Unassembled WGS sequence"/>
</dbReference>
<comment type="caution">
    <text evidence="2">The sequence shown here is derived from an EMBL/GenBank/DDBJ whole genome shotgun (WGS) entry which is preliminary data.</text>
</comment>
<feature type="domain" description="Mycothiol-dependent maleylpyruvate isomerase metal-binding" evidence="1">
    <location>
        <begin position="2"/>
        <end position="80"/>
    </location>
</feature>
<keyword evidence="3" id="KW-1185">Reference proteome</keyword>
<dbReference type="Pfam" id="PF11716">
    <property type="entry name" value="MDMPI_N"/>
    <property type="match status" value="1"/>
</dbReference>
<dbReference type="InterPro" id="IPR017517">
    <property type="entry name" value="Maleyloyr_isom"/>
</dbReference>
<dbReference type="InterPro" id="IPR024344">
    <property type="entry name" value="MDMPI_metal-binding"/>
</dbReference>
<dbReference type="Gene3D" id="1.20.120.450">
    <property type="entry name" value="dinb family like domain"/>
    <property type="match status" value="1"/>
</dbReference>
<evidence type="ECO:0000259" key="1">
    <source>
        <dbReference type="Pfam" id="PF11716"/>
    </source>
</evidence>
<protein>
    <recommendedName>
        <fullName evidence="1">Mycothiol-dependent maleylpyruvate isomerase metal-binding domain-containing protein</fullName>
    </recommendedName>
</protein>
<evidence type="ECO:0000313" key="3">
    <source>
        <dbReference type="Proteomes" id="UP000070409"/>
    </source>
</evidence>
<dbReference type="EMBL" id="LSRE01000017">
    <property type="protein sequence ID" value="KXO97751.1"/>
    <property type="molecule type" value="Genomic_DNA"/>
</dbReference>
<proteinExistence type="predicted"/>
<dbReference type="NCBIfam" id="TIGR03083">
    <property type="entry name" value="maleylpyruvate isomerase family mycothiol-dependent enzyme"/>
    <property type="match status" value="1"/>
</dbReference>
<gene>
    <name evidence="2" type="ORF">AXK61_21990</name>
</gene>
<name>A0A137ZHT6_9ACTN</name>
<evidence type="ECO:0000313" key="2">
    <source>
        <dbReference type="EMBL" id="KXO97751.1"/>
    </source>
</evidence>
<dbReference type="InterPro" id="IPR034660">
    <property type="entry name" value="DinB/YfiT-like"/>
</dbReference>
<dbReference type="SUPFAM" id="SSF109854">
    <property type="entry name" value="DinB/YfiT-like putative metalloenzymes"/>
    <property type="match status" value="1"/>
</dbReference>
<reference evidence="2 3" key="1">
    <citation type="submission" date="2016-02" db="EMBL/GenBank/DDBJ databases">
        <authorList>
            <person name="Teng J.L."/>
            <person name="Tang Y."/>
            <person name="Huang Y."/>
            <person name="Guo F."/>
            <person name="Wei W."/>
            <person name="Chen J.H."/>
            <person name="Wong S.Y."/>
            <person name="Lau S.K."/>
            <person name="Woo P.C."/>
        </authorList>
    </citation>
    <scope>NUCLEOTIDE SEQUENCE [LARGE SCALE GENOMIC DNA]</scope>
    <source>
        <strain evidence="2 3">JCM 13375</strain>
    </source>
</reference>
<sequence>MLALIETLTVDQWRAQSLCGDWTVREVVAHHIGYDLHSTPELLSRMVIGRADPSPRSNRRRVAELSDMSTADLIDAYRSHLRPRGIAAGFGSRICLTDCMIHQQDIRRPLGLPRSVPVDRIRPALNFATYAPPLRGAIRGRGVRLVAEDIGWSFGRGPEVRGSAEAILLAMGGRTVVLDELRGPGRDHLARNLGALD</sequence>
<organism evidence="2 3">
    <name type="scientific">Tsukamurella pseudospumae</name>
    <dbReference type="NCBI Taxonomy" id="239498"/>
    <lineage>
        <taxon>Bacteria</taxon>
        <taxon>Bacillati</taxon>
        <taxon>Actinomycetota</taxon>
        <taxon>Actinomycetes</taxon>
        <taxon>Mycobacteriales</taxon>
        <taxon>Tsukamurellaceae</taxon>
        <taxon>Tsukamurella</taxon>
    </lineage>
</organism>